<keyword evidence="3" id="KW-1185">Reference proteome</keyword>
<dbReference type="Pfam" id="PF02661">
    <property type="entry name" value="Fic"/>
    <property type="match status" value="1"/>
</dbReference>
<reference evidence="2 3" key="1">
    <citation type="submission" date="2020-06" db="EMBL/GenBank/DDBJ databases">
        <title>Actinomadura xiongansis sp. nov., isolated from soil of Baiyangdian.</title>
        <authorList>
            <person name="Zhang X."/>
        </authorList>
    </citation>
    <scope>NUCLEOTIDE SEQUENCE [LARGE SCALE GENOMIC DNA]</scope>
    <source>
        <strain evidence="2 3">HBUM206468</strain>
    </source>
</reference>
<organism evidence="2 3">
    <name type="scientific">Actinomadura alba</name>
    <dbReference type="NCBI Taxonomy" id="406431"/>
    <lineage>
        <taxon>Bacteria</taxon>
        <taxon>Bacillati</taxon>
        <taxon>Actinomycetota</taxon>
        <taxon>Actinomycetes</taxon>
        <taxon>Streptosporangiales</taxon>
        <taxon>Thermomonosporaceae</taxon>
        <taxon>Actinomadura</taxon>
    </lineage>
</organism>
<feature type="domain" description="Fido" evidence="1">
    <location>
        <begin position="106"/>
        <end position="260"/>
    </location>
</feature>
<dbReference type="PANTHER" id="PTHR13504">
    <property type="entry name" value="FIDO DOMAIN-CONTAINING PROTEIN DDB_G0283145"/>
    <property type="match status" value="1"/>
</dbReference>
<evidence type="ECO:0000313" key="3">
    <source>
        <dbReference type="Proteomes" id="UP000805614"/>
    </source>
</evidence>
<dbReference type="Gene3D" id="1.10.3290.10">
    <property type="entry name" value="Fido-like domain"/>
    <property type="match status" value="1"/>
</dbReference>
<dbReference type="Proteomes" id="UP000805614">
    <property type="component" value="Unassembled WGS sequence"/>
</dbReference>
<gene>
    <name evidence="2" type="ORF">HKK74_15640</name>
</gene>
<evidence type="ECO:0000259" key="1">
    <source>
        <dbReference type="PROSITE" id="PS51459"/>
    </source>
</evidence>
<accession>A0ABR7LPZ3</accession>
<dbReference type="InterPro" id="IPR036597">
    <property type="entry name" value="Fido-like_dom_sf"/>
</dbReference>
<comment type="caution">
    <text evidence="2">The sequence shown here is derived from an EMBL/GenBank/DDBJ whole genome shotgun (WGS) entry which is preliminary data.</text>
</comment>
<dbReference type="InterPro" id="IPR040198">
    <property type="entry name" value="Fido_containing"/>
</dbReference>
<sequence>MLYATPDLDERELEVLNQIEGLKHELRHHLREPRRWSGPLRRQTFARAVQGSNSIEGYVAKLDDAAAIAEGAEPLDADEETRLAIKGYSDAMTYVIQLARHDDFSYSTQLIKGIHFMMTSYSLDNRPGDWRRGDIYVRDDRTGDVVYEGPPVEKLSALMAELSDRLGQENGCADLVVVRAAMAHLNLVMIHPFRDGNGRMARCLQSLVLARDGILSPIFMNVEEYLSRNTPAYYEVLAKVGQGRWKPDGDTRPWLRFMLIAHLRQARTLARRIDESGRLWIELDRLAARHKLHERMLTALFDAVMGLRVRNSTYRAALKRSGEGTIAEITASKDLRQLSDAGLLEPRGANRGRFYVGTGELIGLRRAIVESRDPRDDSDPFEGGTR</sequence>
<proteinExistence type="predicted"/>
<dbReference type="PANTHER" id="PTHR13504:SF38">
    <property type="entry name" value="FIDO DOMAIN-CONTAINING PROTEIN"/>
    <property type="match status" value="1"/>
</dbReference>
<dbReference type="RefSeq" id="WP_187243931.1">
    <property type="nucleotide sequence ID" value="NZ_BAAAOK010000027.1"/>
</dbReference>
<name>A0ABR7LPZ3_9ACTN</name>
<dbReference type="SUPFAM" id="SSF140931">
    <property type="entry name" value="Fic-like"/>
    <property type="match status" value="1"/>
</dbReference>
<dbReference type="InterPro" id="IPR003812">
    <property type="entry name" value="Fido"/>
</dbReference>
<dbReference type="EMBL" id="JABVEC010000010">
    <property type="protein sequence ID" value="MBC6466922.1"/>
    <property type="molecule type" value="Genomic_DNA"/>
</dbReference>
<dbReference type="PROSITE" id="PS51459">
    <property type="entry name" value="FIDO"/>
    <property type="match status" value="1"/>
</dbReference>
<evidence type="ECO:0000313" key="2">
    <source>
        <dbReference type="EMBL" id="MBC6466922.1"/>
    </source>
</evidence>
<protein>
    <submittedName>
        <fullName evidence="2">Fic family protein</fullName>
    </submittedName>
</protein>